<dbReference type="AlphaFoldDB" id="A0A1T3MSG4"/>
<evidence type="ECO:0000313" key="2">
    <source>
        <dbReference type="EMBL" id="OPC67527.1"/>
    </source>
</evidence>
<name>A0A1T3MSG4_9FLAO</name>
<dbReference type="PROSITE" id="PS51186">
    <property type="entry name" value="GNAT"/>
    <property type="match status" value="1"/>
</dbReference>
<dbReference type="Gene3D" id="3.40.630.30">
    <property type="match status" value="1"/>
</dbReference>
<dbReference type="InterPro" id="IPR051531">
    <property type="entry name" value="N-acetyltransferase"/>
</dbReference>
<protein>
    <submittedName>
        <fullName evidence="2">GCN5 family acetyltransferase</fullName>
    </submittedName>
</protein>
<organism evidence="2 3">
    <name type="scientific">Elizabethkingia occulta</name>
    <dbReference type="NCBI Taxonomy" id="1867263"/>
    <lineage>
        <taxon>Bacteria</taxon>
        <taxon>Pseudomonadati</taxon>
        <taxon>Bacteroidota</taxon>
        <taxon>Flavobacteriia</taxon>
        <taxon>Flavobacteriales</taxon>
        <taxon>Weeksellaceae</taxon>
        <taxon>Elizabethkingia</taxon>
    </lineage>
</organism>
<keyword evidence="2" id="KW-0808">Transferase</keyword>
<keyword evidence="3" id="KW-1185">Reference proteome</keyword>
<evidence type="ECO:0000313" key="3">
    <source>
        <dbReference type="Proteomes" id="UP000190813"/>
    </source>
</evidence>
<reference evidence="2 3" key="1">
    <citation type="submission" date="2016-06" db="EMBL/GenBank/DDBJ databases">
        <title>Revisiting the taxonomy of the Elizabethkingia Genus based on Whole-Genome Sequencing, Optical Mapping, and MALDI-TOF.</title>
        <authorList>
            <person name="Nicholson A.C."/>
        </authorList>
    </citation>
    <scope>NUCLEOTIDE SEQUENCE [LARGE SCALE GENOMIC DNA]</scope>
    <source>
        <strain evidence="2 3">G4070</strain>
    </source>
</reference>
<dbReference type="GO" id="GO:0008999">
    <property type="term" value="F:protein-N-terminal-alanine acetyltransferase activity"/>
    <property type="evidence" value="ECO:0007669"/>
    <property type="project" value="TreeGrafter"/>
</dbReference>
<sequence length="177" mass="20486">MFPVLFTNRLVLNRIEDVDVESIFSLRSDEEVARYIKRGPDHDIQQAYDFIRLARDRYENKSAINWAIRKKETPDLIGGICLWKISADRKTAEIGYDLKPLHHGKGIMSEAMVTIIEYGFSTLGLDKIEAFTSRYNEASKSLLLKHNFILNPERIDEDNMDNLIFELKRNPTLQPVG</sequence>
<comment type="caution">
    <text evidence="2">The sequence shown here is derived from an EMBL/GenBank/DDBJ whole genome shotgun (WGS) entry which is preliminary data.</text>
</comment>
<dbReference type="Proteomes" id="UP000190813">
    <property type="component" value="Unassembled WGS sequence"/>
</dbReference>
<feature type="domain" description="N-acetyltransferase" evidence="1">
    <location>
        <begin position="10"/>
        <end position="170"/>
    </location>
</feature>
<dbReference type="EMBL" id="MAHX01000007">
    <property type="protein sequence ID" value="OPC67527.1"/>
    <property type="molecule type" value="Genomic_DNA"/>
</dbReference>
<dbReference type="PANTHER" id="PTHR43792:SF9">
    <property type="entry name" value="RIBOSOMAL-PROTEIN-ALANINE ACETYLTRANSFERASE"/>
    <property type="match status" value="1"/>
</dbReference>
<dbReference type="InterPro" id="IPR016181">
    <property type="entry name" value="Acyl_CoA_acyltransferase"/>
</dbReference>
<dbReference type="Pfam" id="PF13302">
    <property type="entry name" value="Acetyltransf_3"/>
    <property type="match status" value="1"/>
</dbReference>
<dbReference type="PANTHER" id="PTHR43792">
    <property type="entry name" value="GNAT FAMILY, PUTATIVE (AFU_ORTHOLOGUE AFUA_3G00765)-RELATED-RELATED"/>
    <property type="match status" value="1"/>
</dbReference>
<dbReference type="GO" id="GO:0005737">
    <property type="term" value="C:cytoplasm"/>
    <property type="evidence" value="ECO:0007669"/>
    <property type="project" value="TreeGrafter"/>
</dbReference>
<gene>
    <name evidence="2" type="ORF">BAZ10_15855</name>
</gene>
<dbReference type="RefSeq" id="WP_078771176.1">
    <property type="nucleotide sequence ID" value="NZ_CBCSBR010000007.1"/>
</dbReference>
<accession>A0A1T3MSG4</accession>
<dbReference type="SUPFAM" id="SSF55729">
    <property type="entry name" value="Acyl-CoA N-acyltransferases (Nat)"/>
    <property type="match status" value="1"/>
</dbReference>
<proteinExistence type="predicted"/>
<dbReference type="InterPro" id="IPR000182">
    <property type="entry name" value="GNAT_dom"/>
</dbReference>
<evidence type="ECO:0000259" key="1">
    <source>
        <dbReference type="PROSITE" id="PS51186"/>
    </source>
</evidence>